<keyword evidence="1" id="KW-1133">Transmembrane helix</keyword>
<organism evidence="3">
    <name type="scientific">Candidatus Kentrum sp. UNK</name>
    <dbReference type="NCBI Taxonomy" id="2126344"/>
    <lineage>
        <taxon>Bacteria</taxon>
        <taxon>Pseudomonadati</taxon>
        <taxon>Pseudomonadota</taxon>
        <taxon>Gammaproteobacteria</taxon>
        <taxon>Candidatus Kentrum</taxon>
    </lineage>
</organism>
<dbReference type="AlphaFoldDB" id="A0A451AHN5"/>
<dbReference type="EMBL" id="CAADFZ010000064">
    <property type="protein sequence ID" value="VFK65519.1"/>
    <property type="molecule type" value="Genomic_DNA"/>
</dbReference>
<dbReference type="InterPro" id="IPR050266">
    <property type="entry name" value="AB_hydrolase_sf"/>
</dbReference>
<feature type="transmembrane region" description="Helical" evidence="1">
    <location>
        <begin position="41"/>
        <end position="58"/>
    </location>
</feature>
<dbReference type="Gene3D" id="3.40.50.1820">
    <property type="entry name" value="alpha/beta hydrolase"/>
    <property type="match status" value="1"/>
</dbReference>
<gene>
    <name evidence="3" type="ORF">BECKUNK1418G_GA0071005_106417</name>
    <name evidence="4" type="ORF">BECKUNK1418H_GA0071006_106717</name>
</gene>
<sequence length="330" mass="36351">MITLKIFEAIKKFPIPAMPIRVIIQEQPTYRKTMRSRYRPFHVFASLILALAISSILGCVAHDSTKEGISTVKSADGSSIAYGVRGEGDITIVFIHGWTCNHGFWDPQIEHFSKNHRVVWLDLAGHGLSGSKRENYTVSAFGEDVAAVVNQTAKDNIILVGHSMGGPVAIEAADLLGEEVLGIVAVDIFVSPLGLSDSEQKIQEIMKPFEGDFKTASENFVRPMFNPTADPRVVEWIVEIMSGADKDMAVSALRETLRWLVWDSSSALKKYAEKLHNINGTHDTTPAGKKAASYDNVITIPDVNHFVPQVKPDAFNRALETIISEYGKSQ</sequence>
<accession>A0A451AHN5</accession>
<reference evidence="3" key="1">
    <citation type="submission" date="2019-02" db="EMBL/GenBank/DDBJ databases">
        <authorList>
            <person name="Gruber-Vodicka R. H."/>
            <person name="Seah K. B. B."/>
        </authorList>
    </citation>
    <scope>NUCLEOTIDE SEQUENCE</scope>
    <source>
        <strain evidence="4">BECK_BY19</strain>
        <strain evidence="3">BECK_BY8</strain>
    </source>
</reference>
<dbReference type="PANTHER" id="PTHR43798">
    <property type="entry name" value="MONOACYLGLYCEROL LIPASE"/>
    <property type="match status" value="1"/>
</dbReference>
<evidence type="ECO:0000259" key="2">
    <source>
        <dbReference type="Pfam" id="PF12697"/>
    </source>
</evidence>
<feature type="domain" description="AB hydrolase-1" evidence="2">
    <location>
        <begin position="92"/>
        <end position="318"/>
    </location>
</feature>
<proteinExistence type="predicted"/>
<evidence type="ECO:0000313" key="4">
    <source>
        <dbReference type="EMBL" id="VFK71466.1"/>
    </source>
</evidence>
<dbReference type="PANTHER" id="PTHR43798:SF33">
    <property type="entry name" value="HYDROLASE, PUTATIVE (AFU_ORTHOLOGUE AFUA_2G14860)-RELATED"/>
    <property type="match status" value="1"/>
</dbReference>
<dbReference type="SUPFAM" id="SSF53474">
    <property type="entry name" value="alpha/beta-Hydrolases"/>
    <property type="match status" value="1"/>
</dbReference>
<dbReference type="InterPro" id="IPR000073">
    <property type="entry name" value="AB_hydrolase_1"/>
</dbReference>
<evidence type="ECO:0000313" key="3">
    <source>
        <dbReference type="EMBL" id="VFK65519.1"/>
    </source>
</evidence>
<dbReference type="EMBL" id="CAADGD010000067">
    <property type="protein sequence ID" value="VFK71466.1"/>
    <property type="molecule type" value="Genomic_DNA"/>
</dbReference>
<dbReference type="Pfam" id="PF12697">
    <property type="entry name" value="Abhydrolase_6"/>
    <property type="match status" value="1"/>
</dbReference>
<dbReference type="InterPro" id="IPR029058">
    <property type="entry name" value="AB_hydrolase_fold"/>
</dbReference>
<keyword evidence="1" id="KW-0812">Transmembrane</keyword>
<protein>
    <submittedName>
        <fullName evidence="3">Pimeloyl-ACP methyl ester carboxylesterase</fullName>
    </submittedName>
</protein>
<dbReference type="GO" id="GO:0016020">
    <property type="term" value="C:membrane"/>
    <property type="evidence" value="ECO:0007669"/>
    <property type="project" value="TreeGrafter"/>
</dbReference>
<evidence type="ECO:0000256" key="1">
    <source>
        <dbReference type="SAM" id="Phobius"/>
    </source>
</evidence>
<keyword evidence="1" id="KW-0472">Membrane</keyword>
<name>A0A451AHN5_9GAMM</name>